<protein>
    <submittedName>
        <fullName evidence="2">DUF1178 family protein</fullName>
    </submittedName>
</protein>
<dbReference type="EMBL" id="CP036532">
    <property type="protein sequence ID" value="QBK31907.1"/>
    <property type="molecule type" value="Genomic_DNA"/>
</dbReference>
<dbReference type="PIRSF" id="PIRSF032131">
    <property type="entry name" value="UCP032131"/>
    <property type="match status" value="1"/>
</dbReference>
<dbReference type="RefSeq" id="WP_131617555.1">
    <property type="nucleotide sequence ID" value="NZ_CP036532.1"/>
</dbReference>
<feature type="region of interest" description="Disordered" evidence="1">
    <location>
        <begin position="91"/>
        <end position="118"/>
    </location>
</feature>
<evidence type="ECO:0000313" key="2">
    <source>
        <dbReference type="EMBL" id="QBK31907.1"/>
    </source>
</evidence>
<reference evidence="2 3" key="1">
    <citation type="journal article" date="2017" name="Int. J. Syst. Evol. Microbiol.">
        <title>Roseitalea porphyridii gen. nov., sp. nov., isolated from a red alga, and reclassification of Hoeflea suaedae Chung et al. 2013 as Pseudohoeflea suaedae gen. nov., comb. nov.</title>
        <authorList>
            <person name="Hyeon J.W."/>
            <person name="Jeong S.E."/>
            <person name="Baek K."/>
            <person name="Jeon C.O."/>
        </authorList>
    </citation>
    <scope>NUCLEOTIDE SEQUENCE [LARGE SCALE GENOMIC DNA]</scope>
    <source>
        <strain evidence="2 3">MA7-20</strain>
    </source>
</reference>
<evidence type="ECO:0000313" key="3">
    <source>
        <dbReference type="Proteomes" id="UP000293719"/>
    </source>
</evidence>
<keyword evidence="3" id="KW-1185">Reference proteome</keyword>
<dbReference type="InterPro" id="IPR009562">
    <property type="entry name" value="DUF1178"/>
</dbReference>
<proteinExistence type="predicted"/>
<dbReference type="Proteomes" id="UP000293719">
    <property type="component" value="Chromosome"/>
</dbReference>
<accession>A0A4P6V334</accession>
<sequence length="145" mass="16359">MKFSLHCDNDHRFEAWFRSNEDYETQAKRGFVECPECGSIRVAKALMAPSVATGAAKDARKEAVMVAAGQAMRKEMLDKMREIARQVKAQADDVGERFPEEARKMHYGEADPRPIYGKASTRDVENLLDEGVEIMPLPDLPEELN</sequence>
<dbReference type="Pfam" id="PF06676">
    <property type="entry name" value="DUF1178"/>
    <property type="match status" value="1"/>
</dbReference>
<evidence type="ECO:0000256" key="1">
    <source>
        <dbReference type="SAM" id="MobiDB-lite"/>
    </source>
</evidence>
<dbReference type="AlphaFoldDB" id="A0A4P6V334"/>
<gene>
    <name evidence="2" type="ORF">E0E05_15695</name>
</gene>
<dbReference type="GeneID" id="90768750"/>
<dbReference type="OrthoDB" id="9799894at2"/>
<name>A0A4P6V334_9HYPH</name>
<feature type="compositionally biased region" description="Basic and acidic residues" evidence="1">
    <location>
        <begin position="91"/>
        <end position="112"/>
    </location>
</feature>
<dbReference type="KEGG" id="rpod:E0E05_15695"/>
<organism evidence="2 3">
    <name type="scientific">Roseitalea porphyridii</name>
    <dbReference type="NCBI Taxonomy" id="1852022"/>
    <lineage>
        <taxon>Bacteria</taxon>
        <taxon>Pseudomonadati</taxon>
        <taxon>Pseudomonadota</taxon>
        <taxon>Alphaproteobacteria</taxon>
        <taxon>Hyphomicrobiales</taxon>
        <taxon>Ahrensiaceae</taxon>
        <taxon>Roseitalea</taxon>
    </lineage>
</organism>